<dbReference type="SUPFAM" id="SSF52047">
    <property type="entry name" value="RNI-like"/>
    <property type="match status" value="1"/>
</dbReference>
<dbReference type="Proteomes" id="UP000054217">
    <property type="component" value="Unassembled WGS sequence"/>
</dbReference>
<proteinExistence type="predicted"/>
<reference evidence="2" key="2">
    <citation type="submission" date="2015-01" db="EMBL/GenBank/DDBJ databases">
        <title>Evolutionary Origins and Diversification of the Mycorrhizal Mutualists.</title>
        <authorList>
            <consortium name="DOE Joint Genome Institute"/>
            <consortium name="Mycorrhizal Genomics Consortium"/>
            <person name="Kohler A."/>
            <person name="Kuo A."/>
            <person name="Nagy L.G."/>
            <person name="Floudas D."/>
            <person name="Copeland A."/>
            <person name="Barry K.W."/>
            <person name="Cichocki N."/>
            <person name="Veneault-Fourrey C."/>
            <person name="LaButti K."/>
            <person name="Lindquist E.A."/>
            <person name="Lipzen A."/>
            <person name="Lundell T."/>
            <person name="Morin E."/>
            <person name="Murat C."/>
            <person name="Riley R."/>
            <person name="Ohm R."/>
            <person name="Sun H."/>
            <person name="Tunlid A."/>
            <person name="Henrissat B."/>
            <person name="Grigoriev I.V."/>
            <person name="Hibbett D.S."/>
            <person name="Martin F."/>
        </authorList>
    </citation>
    <scope>NUCLEOTIDE SEQUENCE [LARGE SCALE GENOMIC DNA]</scope>
    <source>
        <strain evidence="2">Marx 270</strain>
    </source>
</reference>
<evidence type="ECO:0000313" key="1">
    <source>
        <dbReference type="EMBL" id="KIO08695.1"/>
    </source>
</evidence>
<sequence length="436" mass="50105">MKTLSDARAELARLQRRELELVQELLNVRKAVAAQKVVINELIEIFLLIGDRQKREWEVGCYWNHDRRHRWEEDRLALATVSRRWRALILGIPGVWSEVCLGYYLRPTLLKLRLERSRQAPLTISLGCKYGPPRLEVVLPHANRFHTLRICATDDAKAFLGKIAGIRLPSLRYLVISADWSADDLLTIRSWAPSLKHLELRRWKVPSHMALSQFIAAESLEELSLVDVTTSDYGEFHSMHFPLLRRLALDIPLPMSFLDAIVAPKLTSFYFTGQYCATPPYGTSIGDVSKFNNVSHLSFVASPYEKTVSKNALDMSERLCRIFHGIRYATIHVDYVSALFSPSNPWQSNQCLIDHCWKFLESLEIRDFTLSSIELLECLMAWLTWRENSGQPKLHLKLLHKPHANGLVTLDTSHTLYQTLRECCASLELDRVPVSF</sequence>
<dbReference type="HOGENOM" id="CLU_023752_1_0_1"/>
<dbReference type="OrthoDB" id="2692326at2759"/>
<dbReference type="STRING" id="870435.A0A0C3P622"/>
<gene>
    <name evidence="1" type="ORF">M404DRAFT_323073</name>
</gene>
<name>A0A0C3P622_PISTI</name>
<dbReference type="AlphaFoldDB" id="A0A0C3P622"/>
<accession>A0A0C3P622</accession>
<evidence type="ECO:0000313" key="2">
    <source>
        <dbReference type="Proteomes" id="UP000054217"/>
    </source>
</evidence>
<keyword evidence="2" id="KW-1185">Reference proteome</keyword>
<dbReference type="EMBL" id="KN831956">
    <property type="protein sequence ID" value="KIO08695.1"/>
    <property type="molecule type" value="Genomic_DNA"/>
</dbReference>
<organism evidence="1 2">
    <name type="scientific">Pisolithus tinctorius Marx 270</name>
    <dbReference type="NCBI Taxonomy" id="870435"/>
    <lineage>
        <taxon>Eukaryota</taxon>
        <taxon>Fungi</taxon>
        <taxon>Dikarya</taxon>
        <taxon>Basidiomycota</taxon>
        <taxon>Agaricomycotina</taxon>
        <taxon>Agaricomycetes</taxon>
        <taxon>Agaricomycetidae</taxon>
        <taxon>Boletales</taxon>
        <taxon>Sclerodermatineae</taxon>
        <taxon>Pisolithaceae</taxon>
        <taxon>Pisolithus</taxon>
    </lineage>
</organism>
<dbReference type="InParanoid" id="A0A0C3P622"/>
<protein>
    <recommendedName>
        <fullName evidence="3">F-box domain-containing protein</fullName>
    </recommendedName>
</protein>
<reference evidence="1 2" key="1">
    <citation type="submission" date="2014-04" db="EMBL/GenBank/DDBJ databases">
        <authorList>
            <consortium name="DOE Joint Genome Institute"/>
            <person name="Kuo A."/>
            <person name="Kohler A."/>
            <person name="Costa M.D."/>
            <person name="Nagy L.G."/>
            <person name="Floudas D."/>
            <person name="Copeland A."/>
            <person name="Barry K.W."/>
            <person name="Cichocki N."/>
            <person name="Veneault-Fourrey C."/>
            <person name="LaButti K."/>
            <person name="Lindquist E.A."/>
            <person name="Lipzen A."/>
            <person name="Lundell T."/>
            <person name="Morin E."/>
            <person name="Murat C."/>
            <person name="Sun H."/>
            <person name="Tunlid A."/>
            <person name="Henrissat B."/>
            <person name="Grigoriev I.V."/>
            <person name="Hibbett D.S."/>
            <person name="Martin F."/>
            <person name="Nordberg H.P."/>
            <person name="Cantor M.N."/>
            <person name="Hua S.X."/>
        </authorList>
    </citation>
    <scope>NUCLEOTIDE SEQUENCE [LARGE SCALE GENOMIC DNA]</scope>
    <source>
        <strain evidence="1 2">Marx 270</strain>
    </source>
</reference>
<evidence type="ECO:0008006" key="3">
    <source>
        <dbReference type="Google" id="ProtNLM"/>
    </source>
</evidence>